<name>A0A3N4V7T4_9BURK</name>
<accession>A0A3N4V7T4</accession>
<evidence type="ECO:0000313" key="4">
    <source>
        <dbReference type="Proteomes" id="UP000272193"/>
    </source>
</evidence>
<organism evidence="3 4">
    <name type="scientific">Tibeticola sediminis</name>
    <dbReference type="NCBI Taxonomy" id="1917811"/>
    <lineage>
        <taxon>Bacteria</taxon>
        <taxon>Pseudomonadati</taxon>
        <taxon>Pseudomonadota</taxon>
        <taxon>Betaproteobacteria</taxon>
        <taxon>Burkholderiales</taxon>
        <taxon>Comamonadaceae</taxon>
        <taxon>Tibeticola</taxon>
    </lineage>
</organism>
<feature type="signal peptide" evidence="1">
    <location>
        <begin position="1"/>
        <end position="26"/>
    </location>
</feature>
<dbReference type="PANTHER" id="PTHR38731:SF1">
    <property type="entry name" value="FECR PROTEIN DOMAIN-CONTAINING PROTEIN"/>
    <property type="match status" value="1"/>
</dbReference>
<dbReference type="Proteomes" id="UP000272193">
    <property type="component" value="Unassembled WGS sequence"/>
</dbReference>
<dbReference type="AlphaFoldDB" id="A0A3N4V7T4"/>
<keyword evidence="1" id="KW-0732">Signal</keyword>
<sequence length="439" mass="46161">MWTQIRQLTSLMFALVLGALHAHAWAQPPALVSPVARVALAVGEAQRIDARGRIQPIALGTELAEQDRIVTGKDAMLMLVFSDQARLAVRPETELVIRSYRIDPSGADTRIQLDLVRGAMRQISGQGAHLQPERYRLNTPIAVIGVRGTDFLAKVGSSGVETYVHEGMIVVLPSGGAEDAASPLATLSAGNAAQYLIVHPGGQIERRSVSPADIEAIFGIRLMAASATRGADTARNGAAGPYDSALAALESNRSASLPQSSPAAAPEATPAVPLPQHLVWGRFSGAADLPWRLAVDYATAAAGRHPTVGELGQFALFRDDPRDSLDRNLRGQADFALAASDALLIQATQASPVQVSAPALSLDFDRMRFATQLTLSASGQPPQTLAASGSVNSDGILLSVGPQQRVAGALTANGREAGYFFNLQSAAGLYQGMTLWTAK</sequence>
<dbReference type="RefSeq" id="WP_124220739.1">
    <property type="nucleotide sequence ID" value="NZ_RKQL01000001.1"/>
</dbReference>
<dbReference type="OrthoDB" id="369729at2"/>
<dbReference type="Pfam" id="PF04773">
    <property type="entry name" value="FecR"/>
    <property type="match status" value="1"/>
</dbReference>
<keyword evidence="4" id="KW-1185">Reference proteome</keyword>
<dbReference type="InterPro" id="IPR006860">
    <property type="entry name" value="FecR"/>
</dbReference>
<reference evidence="3 4" key="1">
    <citation type="submission" date="2018-11" db="EMBL/GenBank/DDBJ databases">
        <title>Genomic Encyclopedia of Type Strains, Phase IV (KMG-IV): sequencing the most valuable type-strain genomes for metagenomic binning, comparative biology and taxonomic classification.</title>
        <authorList>
            <person name="Goeker M."/>
        </authorList>
    </citation>
    <scope>NUCLEOTIDE SEQUENCE [LARGE SCALE GENOMIC DNA]</scope>
    <source>
        <strain evidence="3 4">DSM 101684</strain>
    </source>
</reference>
<evidence type="ECO:0000259" key="2">
    <source>
        <dbReference type="Pfam" id="PF04773"/>
    </source>
</evidence>
<feature type="domain" description="FecR protein" evidence="2">
    <location>
        <begin position="67"/>
        <end position="169"/>
    </location>
</feature>
<comment type="caution">
    <text evidence="3">The sequence shown here is derived from an EMBL/GenBank/DDBJ whole genome shotgun (WGS) entry which is preliminary data.</text>
</comment>
<protein>
    <submittedName>
        <fullName evidence="3">FecR family protein</fullName>
    </submittedName>
</protein>
<evidence type="ECO:0000313" key="3">
    <source>
        <dbReference type="EMBL" id="RPE73137.1"/>
    </source>
</evidence>
<dbReference type="EMBL" id="RKQL01000001">
    <property type="protein sequence ID" value="RPE73137.1"/>
    <property type="molecule type" value="Genomic_DNA"/>
</dbReference>
<evidence type="ECO:0000256" key="1">
    <source>
        <dbReference type="SAM" id="SignalP"/>
    </source>
</evidence>
<proteinExistence type="predicted"/>
<dbReference type="PANTHER" id="PTHR38731">
    <property type="entry name" value="LIPL45-RELATED LIPOPROTEIN-RELATED"/>
    <property type="match status" value="1"/>
</dbReference>
<feature type="chain" id="PRO_5018208462" evidence="1">
    <location>
        <begin position="27"/>
        <end position="439"/>
    </location>
</feature>
<gene>
    <name evidence="3" type="ORF">EDC62_0848</name>
</gene>